<reference evidence="9" key="2">
    <citation type="submission" date="2025-08" db="UniProtKB">
        <authorList>
            <consortium name="Ensembl"/>
        </authorList>
    </citation>
    <scope>IDENTIFICATION</scope>
</reference>
<sequence length="2242" mass="251335">KLAKLFCCSRDVICVPREPPSPRASLFTVDVDMAVDGLSDSDEENILYDLLINTEWPPETDTQVCSSGGWAPISGGLSCPSSSSLPSGLVRLVSKQINWQLVLLCESCHLVEGCELSADVCNPAVPKDPNPLWRRVAWSQDCTLLAHADSMGTVRVFDLMGSELFVIPPTASFPGDFSYAVAGLIFLEYTSSAQWSAELLVITYRGHLKSYLVSVGTNQGFQESHSFSFATHYDHGITAALYHPGHRLLLVGGCEVGGCEASKASRSGLTAWRVLSGSPHYKQVTSAEADLGLAQRRGLFRFPSFRFFSRQGNEKDGIFRMSLSPDGSALAAIHFSGQLTLWEVPSLRQSGAWIQESQPGFDEMNPEWRNSLEKRRKMKDKEQYYPLLDVNWWSESAVILARCSGALTVSSVRTLRNLLGKSCEWFEPSPQVTTAHDGGFLSLECETKLAPKRPRPESGAGAVMGEDDCGAADDDSSSEDEGSARARYLGYVQRGLYYVTEMERFAPPRKRPRTVMKNYRLVSLRSTTPEELYQRKIDSEEYGEALSLAQAYDLDSDLVYQRQWRKSPVSIASIQDYLSKIRKRSWVLHECVERVPENVDAAKELLQYGLKGTDLEALIAIGNGQDGGRFILPGDVDVDDEPYEEFLSPAEELRRKKELEARRRLELLDKVDFSRLTLEQKELCRNRLKLLSYLDCLATYEEVLGGPHAAEQRYDAEFFRRFRNQNIVLSARTYARESNVQALDILFTYHGAELLQHRLAILHNFPETTSPHEYAVLLPEARYDDEGNLCSLAACLQVDCALSLVRLGRERDVPGLEQLCDDLVTLETLVYEAGELSLTLRELQHMKDIDKLRLLMKNSPEERYVKNAYQWMVPFLHRCESRDPGSARTILREYLVSLSNEDLSLPLRIFQHSKPDCQQKIIGDHDQLMSVALECIYSCERDDQLSLCYDILECLPQRGYGQPMWKSLFEKYLSPPGSVAEVLEKHGLQKPISFVKQSQSSREEAHQLMVKLTRHVGRNLLCSSRVEGIRLAGQLLQRSSISLDIPAGPSSPPKVPYQRSVELVLAAAREYFNSSATLSDSCMSLARSCLQLISDCPPPIKEELDLISALSHLEDFDVKILPLQVRLRSDRLTLIRECVKQCPTAYRQSALLLDLAALLRVAGDDELTRRGQVLALLAEQALKCQDHKASYIHCQELMAAVYTPGWLVCSQLAQCDIYRDLEARRELVAFALTHCPPEHIQGLLATSSSLQTQILYQAVNYQMDRSPEEQDHPESSHHSTPDPALHGSDMADERTPGTSLSSDLLHRTTARTLEVVSNTTASTKAVLHAMSDSQWWRASVRYLRPLRGQEAGCARKEPSGGNADLERQGCFPFYESLFDNPCVQESEELYTPYSRTPVEDFAEVLLRTGKLAETRSEGQSVFPATEVLLQLASDALPKDITLALAYLLALPQVLDANKCFEKQAHSALSLQLAAYYYALQIYSRLAPCFKDKCHTLYRADPKELIQLVTCCVADRGSDLGSDELHQMISQLQLYNERLTDFTQAQVLQGLGRGVDVQRFSADAKYKKETILGLAETLEENVYQISLSLAQRYRVPLWDVYMTHLEFLFTDSGLSTKDIESRSGSLGLFEILKSDPPAFYRHMSKYVYPSIEGSDLSRLLYYFSLLEACGCSSLAGEKVTPADHVKLLKKLKAVATGLDYKKLMDLDADPLDALQPVLTSQNVLSISKLVSRIAPKAGVALSPSRVHGAWLHKLFWKGDPQVLKKPPQTGADFLHAYDACAKYFDRLTPADATAFVDAVTFSPEAVEQLTVDIRSEVTRRALRAVRQAGEKVRKRSAEEGESSATGFEKALDHLQQSLAHLETLSHGFALFLRSNGQEQLQRYGHLYDMSRSEKDKIHELAITMAIDGQPLDYVKQLLDVATGPSDDTPKRVVDAMEVLQGIVAAVRTSVHGDLVSSDDLLGWLRPFCGDTAVAARLRVQVLQALERDFPLSEHDRRLLLLFRSQTVLRSCWPHTQLDMADVESEMKRLELFQKLLATSSRWEELQHLALLLQVWPPTTSADRVHSVENPWVKLTAAMVSSCVPELQNSAGREVLIMCRSLYGTKHQLPPQCIRHISALILDQPGFLLPALKLMAESRDWMLMNLILLCFLQVNEQNCDDELLSLLLDADLLQECWGTVLYPCLVAHLLLHYVEKGWDVEKTARRMREAGHVAEAGSLLLAYKGTPPGQVTFSMALAVAHRWL</sequence>
<evidence type="ECO:0000256" key="5">
    <source>
        <dbReference type="SAM" id="MobiDB-lite"/>
    </source>
</evidence>
<feature type="domain" description="Sec39" evidence="6">
    <location>
        <begin position="1055"/>
        <end position="1255"/>
    </location>
</feature>
<dbReference type="Pfam" id="PF22913">
    <property type="entry name" value="NBAS_11th"/>
    <property type="match status" value="1"/>
</dbReference>
<feature type="region of interest" description="Disordered" evidence="5">
    <location>
        <begin position="1264"/>
        <end position="1304"/>
    </location>
</feature>
<feature type="region of interest" description="Disordered" evidence="5">
    <location>
        <begin position="451"/>
        <end position="483"/>
    </location>
</feature>
<dbReference type="GO" id="GO:0000149">
    <property type="term" value="F:SNARE binding"/>
    <property type="evidence" value="ECO:0007669"/>
    <property type="project" value="TreeGrafter"/>
</dbReference>
<evidence type="ECO:0000256" key="3">
    <source>
        <dbReference type="ARBA" id="ARBA00022824"/>
    </source>
</evidence>
<dbReference type="Pfam" id="PF08314">
    <property type="entry name" value="Sec39"/>
    <property type="match status" value="1"/>
</dbReference>
<feature type="compositionally biased region" description="Acidic residues" evidence="5">
    <location>
        <begin position="465"/>
        <end position="481"/>
    </location>
</feature>
<dbReference type="InterPro" id="IPR029145">
    <property type="entry name" value="NBAS_N"/>
</dbReference>
<reference evidence="9" key="3">
    <citation type="submission" date="2025-09" db="UniProtKB">
        <authorList>
            <consortium name="Ensembl"/>
        </authorList>
    </citation>
    <scope>IDENTIFICATION</scope>
</reference>
<gene>
    <name evidence="9" type="primary">NBAS</name>
    <name evidence="9" type="synonym">nbas</name>
</gene>
<evidence type="ECO:0000313" key="9">
    <source>
        <dbReference type="Ensembl" id="ENSSFOP00015022822.2"/>
    </source>
</evidence>
<keyword evidence="3" id="KW-0256">Endoplasmic reticulum</keyword>
<dbReference type="InterPro" id="IPR036322">
    <property type="entry name" value="WD40_repeat_dom_sf"/>
</dbReference>
<evidence type="ECO:0000259" key="6">
    <source>
        <dbReference type="Pfam" id="PF08314"/>
    </source>
</evidence>
<feature type="domain" description="Neuroblastoma-amplified sequence N-terminal" evidence="7">
    <location>
        <begin position="121"/>
        <end position="368"/>
    </location>
</feature>
<keyword evidence="2" id="KW-0813">Transport</keyword>
<dbReference type="GO" id="GO:0015031">
    <property type="term" value="P:protein transport"/>
    <property type="evidence" value="ECO:0007669"/>
    <property type="project" value="UniProtKB-KW"/>
</dbReference>
<dbReference type="GeneTree" id="ENSGT00390000012474"/>
<organism evidence="9 10">
    <name type="scientific">Scleropages formosus</name>
    <name type="common">Asian bonytongue</name>
    <name type="synonym">Osteoglossum formosum</name>
    <dbReference type="NCBI Taxonomy" id="113540"/>
    <lineage>
        <taxon>Eukaryota</taxon>
        <taxon>Metazoa</taxon>
        <taxon>Chordata</taxon>
        <taxon>Craniata</taxon>
        <taxon>Vertebrata</taxon>
        <taxon>Euteleostomi</taxon>
        <taxon>Actinopterygii</taxon>
        <taxon>Neopterygii</taxon>
        <taxon>Teleostei</taxon>
        <taxon>Osteoglossocephala</taxon>
        <taxon>Osteoglossomorpha</taxon>
        <taxon>Osteoglossiformes</taxon>
        <taxon>Osteoglossidae</taxon>
        <taxon>Scleropages</taxon>
    </lineage>
</organism>
<name>A0A8C9RZR0_SCLFO</name>
<evidence type="ECO:0000259" key="7">
    <source>
        <dbReference type="Pfam" id="PF15492"/>
    </source>
</evidence>
<dbReference type="Gene3D" id="2.130.10.10">
    <property type="entry name" value="YVTN repeat-like/Quinoprotein amine dehydrogenase"/>
    <property type="match status" value="1"/>
</dbReference>
<comment type="subcellular location">
    <subcellularLocation>
        <location evidence="1">Endoplasmic reticulum</location>
    </subcellularLocation>
</comment>
<dbReference type="SUPFAM" id="SSF50978">
    <property type="entry name" value="WD40 repeat-like"/>
    <property type="match status" value="1"/>
</dbReference>
<feature type="domain" description="NBAS subunit of NRZ tethering complex C-terminal" evidence="8">
    <location>
        <begin position="1933"/>
        <end position="1991"/>
    </location>
</feature>
<dbReference type="PANTHER" id="PTHR15922">
    <property type="entry name" value="NEUROBLASTOMA-AMPLIFIED SEQUENCE"/>
    <property type="match status" value="1"/>
</dbReference>
<feature type="compositionally biased region" description="Basic and acidic residues" evidence="5">
    <location>
        <begin position="1265"/>
        <end position="1280"/>
    </location>
</feature>
<dbReference type="InterPro" id="IPR054751">
    <property type="entry name" value="NBAS_C"/>
</dbReference>
<protein>
    <submittedName>
        <fullName evidence="9">NBAS subunit of NRZ tethering complex</fullName>
    </submittedName>
</protein>
<evidence type="ECO:0000259" key="8">
    <source>
        <dbReference type="Pfam" id="PF22913"/>
    </source>
</evidence>
<keyword evidence="10" id="KW-1185">Reference proteome</keyword>
<evidence type="ECO:0000256" key="2">
    <source>
        <dbReference type="ARBA" id="ARBA00022448"/>
    </source>
</evidence>
<dbReference type="Ensembl" id="ENSSFOT00015023071.2">
    <property type="protein sequence ID" value="ENSSFOP00015022822.2"/>
    <property type="gene ID" value="ENSSFOG00015014601.2"/>
</dbReference>
<keyword evidence="4" id="KW-0653">Protein transport</keyword>
<evidence type="ECO:0000313" key="10">
    <source>
        <dbReference type="Proteomes" id="UP000694397"/>
    </source>
</evidence>
<dbReference type="GO" id="GO:0070939">
    <property type="term" value="C:Dsl1/NZR complex"/>
    <property type="evidence" value="ECO:0007669"/>
    <property type="project" value="TreeGrafter"/>
</dbReference>
<dbReference type="Pfam" id="PF15492">
    <property type="entry name" value="Nbas_N"/>
    <property type="match status" value="1"/>
</dbReference>
<dbReference type="InterPro" id="IPR013244">
    <property type="entry name" value="Sec39_domain"/>
</dbReference>
<dbReference type="GO" id="GO:0006890">
    <property type="term" value="P:retrograde vesicle-mediated transport, Golgi to endoplasmic reticulum"/>
    <property type="evidence" value="ECO:0007669"/>
    <property type="project" value="InterPro"/>
</dbReference>
<dbReference type="Proteomes" id="UP000694397">
    <property type="component" value="Chromosome 1"/>
</dbReference>
<dbReference type="InterPro" id="IPR015943">
    <property type="entry name" value="WD40/YVTN_repeat-like_dom_sf"/>
</dbReference>
<reference evidence="9 10" key="1">
    <citation type="submission" date="2019-04" db="EMBL/GenBank/DDBJ databases">
        <authorList>
            <consortium name="Wellcome Sanger Institute Data Sharing"/>
        </authorList>
    </citation>
    <scope>NUCLEOTIDE SEQUENCE [LARGE SCALE GENOMIC DNA]</scope>
</reference>
<dbReference type="PANTHER" id="PTHR15922:SF2">
    <property type="entry name" value="NBAS SUBUNIT OF NRZ TETHERING COMPLEX"/>
    <property type="match status" value="1"/>
</dbReference>
<proteinExistence type="predicted"/>
<accession>A0A8C9RZR0</accession>
<evidence type="ECO:0000256" key="1">
    <source>
        <dbReference type="ARBA" id="ARBA00004240"/>
    </source>
</evidence>
<evidence type="ECO:0000256" key="4">
    <source>
        <dbReference type="ARBA" id="ARBA00022927"/>
    </source>
</evidence>